<name>A0A5C3Q482_9AGAR</name>
<proteinExistence type="predicted"/>
<dbReference type="Proteomes" id="UP000305067">
    <property type="component" value="Unassembled WGS sequence"/>
</dbReference>
<sequence length="57" mass="6300">MGGYCSDFGVEEPADLLVKNEGLQKRIWDETIKLLEKVELKVGGVVRQLKGGQLGRV</sequence>
<keyword evidence="2" id="KW-1185">Reference proteome</keyword>
<dbReference type="AlphaFoldDB" id="A0A5C3Q482"/>
<evidence type="ECO:0000313" key="1">
    <source>
        <dbReference type="EMBL" id="TFK96601.1"/>
    </source>
</evidence>
<dbReference type="OrthoDB" id="542013at2759"/>
<protein>
    <submittedName>
        <fullName evidence="1">Uncharacterized protein</fullName>
    </submittedName>
</protein>
<organism evidence="1 2">
    <name type="scientific">Pterulicium gracile</name>
    <dbReference type="NCBI Taxonomy" id="1884261"/>
    <lineage>
        <taxon>Eukaryota</taxon>
        <taxon>Fungi</taxon>
        <taxon>Dikarya</taxon>
        <taxon>Basidiomycota</taxon>
        <taxon>Agaricomycotina</taxon>
        <taxon>Agaricomycetes</taxon>
        <taxon>Agaricomycetidae</taxon>
        <taxon>Agaricales</taxon>
        <taxon>Pleurotineae</taxon>
        <taxon>Pterulaceae</taxon>
        <taxon>Pterulicium</taxon>
    </lineage>
</organism>
<gene>
    <name evidence="1" type="ORF">BDV98DRAFT_608221</name>
</gene>
<reference evidence="1 2" key="1">
    <citation type="journal article" date="2019" name="Nat. Ecol. Evol.">
        <title>Megaphylogeny resolves global patterns of mushroom evolution.</title>
        <authorList>
            <person name="Varga T."/>
            <person name="Krizsan K."/>
            <person name="Foldi C."/>
            <person name="Dima B."/>
            <person name="Sanchez-Garcia M."/>
            <person name="Sanchez-Ramirez S."/>
            <person name="Szollosi G.J."/>
            <person name="Szarkandi J.G."/>
            <person name="Papp V."/>
            <person name="Albert L."/>
            <person name="Andreopoulos W."/>
            <person name="Angelini C."/>
            <person name="Antonin V."/>
            <person name="Barry K.W."/>
            <person name="Bougher N.L."/>
            <person name="Buchanan P."/>
            <person name="Buyck B."/>
            <person name="Bense V."/>
            <person name="Catcheside P."/>
            <person name="Chovatia M."/>
            <person name="Cooper J."/>
            <person name="Damon W."/>
            <person name="Desjardin D."/>
            <person name="Finy P."/>
            <person name="Geml J."/>
            <person name="Haridas S."/>
            <person name="Hughes K."/>
            <person name="Justo A."/>
            <person name="Karasinski D."/>
            <person name="Kautmanova I."/>
            <person name="Kiss B."/>
            <person name="Kocsube S."/>
            <person name="Kotiranta H."/>
            <person name="LaButti K.M."/>
            <person name="Lechner B.E."/>
            <person name="Liimatainen K."/>
            <person name="Lipzen A."/>
            <person name="Lukacs Z."/>
            <person name="Mihaltcheva S."/>
            <person name="Morgado L.N."/>
            <person name="Niskanen T."/>
            <person name="Noordeloos M.E."/>
            <person name="Ohm R.A."/>
            <person name="Ortiz-Santana B."/>
            <person name="Ovrebo C."/>
            <person name="Racz N."/>
            <person name="Riley R."/>
            <person name="Savchenko A."/>
            <person name="Shiryaev A."/>
            <person name="Soop K."/>
            <person name="Spirin V."/>
            <person name="Szebenyi C."/>
            <person name="Tomsovsky M."/>
            <person name="Tulloss R.E."/>
            <person name="Uehling J."/>
            <person name="Grigoriev I.V."/>
            <person name="Vagvolgyi C."/>
            <person name="Papp T."/>
            <person name="Martin F.M."/>
            <person name="Miettinen O."/>
            <person name="Hibbett D.S."/>
            <person name="Nagy L.G."/>
        </authorList>
    </citation>
    <scope>NUCLEOTIDE SEQUENCE [LARGE SCALE GENOMIC DNA]</scope>
    <source>
        <strain evidence="1 2">CBS 309.79</strain>
    </source>
</reference>
<evidence type="ECO:0000313" key="2">
    <source>
        <dbReference type="Proteomes" id="UP000305067"/>
    </source>
</evidence>
<accession>A0A5C3Q482</accession>
<dbReference type="EMBL" id="ML178858">
    <property type="protein sequence ID" value="TFK96601.1"/>
    <property type="molecule type" value="Genomic_DNA"/>
</dbReference>